<reference evidence="1" key="1">
    <citation type="submission" date="2022-11" db="EMBL/GenBank/DDBJ databases">
        <title>Temperate bacteriophages infecting mucin-degrading bacterium Ruminococcus gnavus from the human gut.</title>
        <authorList>
            <person name="Buttimer C."/>
        </authorList>
    </citation>
    <scope>NUCLEOTIDE SEQUENCE</scope>
    <source>
        <strain evidence="1">CCUG 49994</strain>
    </source>
</reference>
<organism evidence="1 2">
    <name type="scientific">Mediterraneibacter gnavus</name>
    <name type="common">Ruminococcus gnavus</name>
    <dbReference type="NCBI Taxonomy" id="33038"/>
    <lineage>
        <taxon>Bacteria</taxon>
        <taxon>Bacillati</taxon>
        <taxon>Bacillota</taxon>
        <taxon>Clostridia</taxon>
        <taxon>Lachnospirales</taxon>
        <taxon>Lachnospiraceae</taxon>
        <taxon>Mediterraneibacter</taxon>
    </lineage>
</organism>
<accession>A0A9Q4EZU0</accession>
<dbReference type="RefSeq" id="WP_101872159.1">
    <property type="nucleotide sequence ID" value="NZ_JAPRAY010000002.1"/>
</dbReference>
<gene>
    <name evidence="1" type="ORF">OZZ17_01805</name>
</gene>
<protein>
    <submittedName>
        <fullName evidence="1">Uncharacterized protein</fullName>
    </submittedName>
</protein>
<name>A0A9Q4EZU0_MEDGN</name>
<proteinExistence type="predicted"/>
<evidence type="ECO:0000313" key="1">
    <source>
        <dbReference type="EMBL" id="MCZ0666277.1"/>
    </source>
</evidence>
<dbReference type="AlphaFoldDB" id="A0A9Q4EZU0"/>
<sequence>MAKQIIRSIRKGSAQWNEEDRLQIATLLVKAGYSVRIGRQTVPGQEEKKNGQTEYTVEYWEE</sequence>
<comment type="caution">
    <text evidence="1">The sequence shown here is derived from an EMBL/GenBank/DDBJ whole genome shotgun (WGS) entry which is preliminary data.</text>
</comment>
<dbReference type="EMBL" id="JAPRAY010000002">
    <property type="protein sequence ID" value="MCZ0666277.1"/>
    <property type="molecule type" value="Genomic_DNA"/>
</dbReference>
<evidence type="ECO:0000313" key="2">
    <source>
        <dbReference type="Proteomes" id="UP001079535"/>
    </source>
</evidence>
<dbReference type="Proteomes" id="UP001079535">
    <property type="component" value="Unassembled WGS sequence"/>
</dbReference>